<reference evidence="6" key="1">
    <citation type="submission" date="2009-04" db="EMBL/GenBank/DDBJ databases">
        <authorList>
            <person name="Weinstock G."/>
            <person name="Sodergren E."/>
            <person name="Clifton S."/>
            <person name="Fulton L."/>
            <person name="Fulton B."/>
            <person name="Courtney L."/>
            <person name="Fronick C."/>
            <person name="Harrison M."/>
            <person name="Strong C."/>
            <person name="Farmer C."/>
            <person name="Delahaunty K."/>
            <person name="Markovic C."/>
            <person name="Hall O."/>
            <person name="Minx P."/>
            <person name="Tomlinson C."/>
            <person name="Mitreva M."/>
            <person name="Nelson J."/>
            <person name="Hou S."/>
            <person name="Wollam A."/>
            <person name="Pepin K.H."/>
            <person name="Johnson M."/>
            <person name="Bhonagiri V."/>
            <person name="Nash W.E."/>
            <person name="Warren W."/>
            <person name="Chinwalla A."/>
            <person name="Mardis E.R."/>
            <person name="Wilson R.K."/>
        </authorList>
    </citation>
    <scope>NUCLEOTIDE SEQUENCE [LARGE SCALE GENOMIC DNA]</scope>
    <source>
        <strain evidence="6">DSM 14600</strain>
    </source>
</reference>
<comment type="caution">
    <text evidence="6">The sequence shown here is derived from an EMBL/GenBank/DDBJ whole genome shotgun (WGS) entry which is preliminary data.</text>
</comment>
<dbReference type="HOGENOM" id="CLU_069532_3_1_9"/>
<dbReference type="Gene3D" id="1.10.10.10">
    <property type="entry name" value="Winged helix-like DNA-binding domain superfamily/Winged helix DNA-binding domain"/>
    <property type="match status" value="1"/>
</dbReference>
<keyword evidence="2" id="KW-0805">Transcription regulation</keyword>
<dbReference type="EMBL" id="ACIP02000004">
    <property type="protein sequence ID" value="EEP27699.1"/>
    <property type="molecule type" value="Genomic_DNA"/>
</dbReference>
<dbReference type="SUPFAM" id="SSF46785">
    <property type="entry name" value="Winged helix' DNA-binding domain"/>
    <property type="match status" value="1"/>
</dbReference>
<dbReference type="GO" id="GO:0046914">
    <property type="term" value="F:transition metal ion binding"/>
    <property type="evidence" value="ECO:0007669"/>
    <property type="project" value="InterPro"/>
</dbReference>
<dbReference type="SMART" id="SM00529">
    <property type="entry name" value="HTH_DTXR"/>
    <property type="match status" value="1"/>
</dbReference>
<gene>
    <name evidence="6" type="ORF">GCWU000342_01693</name>
</gene>
<keyword evidence="3" id="KW-0238">DNA-binding</keyword>
<dbReference type="STRING" id="626523.GCWU000342_01693"/>
<dbReference type="InterPro" id="IPR050536">
    <property type="entry name" value="DtxR_MntR_Metal-Reg"/>
</dbReference>
<organism evidence="6 7">
    <name type="scientific">Shuttleworthella satelles DSM 14600</name>
    <dbReference type="NCBI Taxonomy" id="626523"/>
    <lineage>
        <taxon>Bacteria</taxon>
        <taxon>Bacillati</taxon>
        <taxon>Bacillota</taxon>
        <taxon>Clostridia</taxon>
        <taxon>Lachnospirales</taxon>
        <taxon>Lachnospiraceae</taxon>
        <taxon>Shuttleworthella</taxon>
    </lineage>
</organism>
<accession>C4GCJ9</accession>
<dbReference type="InterPro" id="IPR001367">
    <property type="entry name" value="Fe_dep_repressor"/>
</dbReference>
<dbReference type="SUPFAM" id="SSF47979">
    <property type="entry name" value="Iron-dependent repressor protein, dimerization domain"/>
    <property type="match status" value="1"/>
</dbReference>
<dbReference type="GO" id="GO:0003700">
    <property type="term" value="F:DNA-binding transcription factor activity"/>
    <property type="evidence" value="ECO:0007669"/>
    <property type="project" value="InterPro"/>
</dbReference>
<evidence type="ECO:0000256" key="2">
    <source>
        <dbReference type="ARBA" id="ARBA00023015"/>
    </source>
</evidence>
<name>C4GCJ9_9FIRM</name>
<evidence type="ECO:0000313" key="6">
    <source>
        <dbReference type="EMBL" id="EEP27699.1"/>
    </source>
</evidence>
<dbReference type="GO" id="GO:0003677">
    <property type="term" value="F:DNA binding"/>
    <property type="evidence" value="ECO:0007669"/>
    <property type="project" value="UniProtKB-KW"/>
</dbReference>
<evidence type="ECO:0000259" key="5">
    <source>
        <dbReference type="PROSITE" id="PS50944"/>
    </source>
</evidence>
<dbReference type="InterPro" id="IPR022687">
    <property type="entry name" value="HTH_DTXR"/>
</dbReference>
<dbReference type="Proteomes" id="UP000003494">
    <property type="component" value="Unassembled WGS sequence"/>
</dbReference>
<keyword evidence="7" id="KW-1185">Reference proteome</keyword>
<feature type="domain" description="HTH dtxR-type" evidence="5">
    <location>
        <begin position="3"/>
        <end position="64"/>
    </location>
</feature>
<dbReference type="RefSeq" id="WP_006906688.1">
    <property type="nucleotide sequence ID" value="NZ_GG665867.1"/>
</dbReference>
<evidence type="ECO:0000256" key="1">
    <source>
        <dbReference type="ARBA" id="ARBA00007871"/>
    </source>
</evidence>
<keyword evidence="4" id="KW-0804">Transcription</keyword>
<dbReference type="InterPro" id="IPR036388">
    <property type="entry name" value="WH-like_DNA-bd_sf"/>
</dbReference>
<dbReference type="Pfam" id="PF01325">
    <property type="entry name" value="Fe_dep_repress"/>
    <property type="match status" value="1"/>
</dbReference>
<dbReference type="PANTHER" id="PTHR33238">
    <property type="entry name" value="IRON (METAL) DEPENDENT REPRESSOR, DTXR FAMILY"/>
    <property type="match status" value="1"/>
</dbReference>
<evidence type="ECO:0000313" key="7">
    <source>
        <dbReference type="Proteomes" id="UP000003494"/>
    </source>
</evidence>
<dbReference type="PROSITE" id="PS50944">
    <property type="entry name" value="HTH_DTXR"/>
    <property type="match status" value="1"/>
</dbReference>
<dbReference type="PANTHER" id="PTHR33238:SF7">
    <property type="entry name" value="IRON-DEPENDENT TRANSCRIPTIONAL REGULATOR"/>
    <property type="match status" value="1"/>
</dbReference>
<comment type="similarity">
    <text evidence="1">Belongs to the DtxR/MntR family.</text>
</comment>
<dbReference type="InterPro" id="IPR036390">
    <property type="entry name" value="WH_DNA-bd_sf"/>
</dbReference>
<dbReference type="GO" id="GO:0046983">
    <property type="term" value="F:protein dimerization activity"/>
    <property type="evidence" value="ECO:0007669"/>
    <property type="project" value="InterPro"/>
</dbReference>
<dbReference type="AlphaFoldDB" id="C4GCJ9"/>
<evidence type="ECO:0000256" key="3">
    <source>
        <dbReference type="ARBA" id="ARBA00023125"/>
    </source>
</evidence>
<dbReference type="Gene3D" id="1.10.60.10">
    <property type="entry name" value="Iron dependent repressor, metal binding and dimerisation domain"/>
    <property type="match status" value="1"/>
</dbReference>
<evidence type="ECO:0000256" key="4">
    <source>
        <dbReference type="ARBA" id="ARBA00023163"/>
    </source>
</evidence>
<dbReference type="eggNOG" id="COG1321">
    <property type="taxonomic scope" value="Bacteria"/>
</dbReference>
<proteinExistence type="inferred from homology"/>
<sequence>MKMQESAQDYLESILILSQKQDYVRATDICAYFGYARATVSVFMKQLRENGYVSMDEHKHISLTEAGRQVAVEMYERHKFLSAFFESIGVPEEIAVRDACRMEHYISADTFKALKEHFGTSAEIEVGK</sequence>
<protein>
    <submittedName>
        <fullName evidence="6">Iron dependent repressor DNA binding domain protein</fullName>
    </submittedName>
</protein>
<dbReference type="InterPro" id="IPR022689">
    <property type="entry name" value="Iron_dep_repressor"/>
</dbReference>
<dbReference type="InterPro" id="IPR036421">
    <property type="entry name" value="Fe_dep_repressor_sf"/>
</dbReference>
<dbReference type="Pfam" id="PF02742">
    <property type="entry name" value="Fe_dep_repr_C"/>
    <property type="match status" value="1"/>
</dbReference>